<evidence type="ECO:0000256" key="6">
    <source>
        <dbReference type="ARBA" id="ARBA00024343"/>
    </source>
</evidence>
<dbReference type="GO" id="GO:0000976">
    <property type="term" value="F:transcription cis-regulatory region binding"/>
    <property type="evidence" value="ECO:0007669"/>
    <property type="project" value="TreeGrafter"/>
</dbReference>
<keyword evidence="4" id="KW-0804">Transcription</keyword>
<evidence type="ECO:0000313" key="9">
    <source>
        <dbReference type="EMBL" id="TKS07686.1"/>
    </source>
</evidence>
<gene>
    <name evidence="9" type="ORF">D5086_0000111520</name>
</gene>
<dbReference type="SMART" id="SM00380">
    <property type="entry name" value="AP2"/>
    <property type="match status" value="1"/>
</dbReference>
<organism evidence="9">
    <name type="scientific">Populus alba</name>
    <name type="common">White poplar</name>
    <dbReference type="NCBI Taxonomy" id="43335"/>
    <lineage>
        <taxon>Eukaryota</taxon>
        <taxon>Viridiplantae</taxon>
        <taxon>Streptophyta</taxon>
        <taxon>Embryophyta</taxon>
        <taxon>Tracheophyta</taxon>
        <taxon>Spermatophyta</taxon>
        <taxon>Magnoliopsida</taxon>
        <taxon>eudicotyledons</taxon>
        <taxon>Gunneridae</taxon>
        <taxon>Pentapetalae</taxon>
        <taxon>rosids</taxon>
        <taxon>fabids</taxon>
        <taxon>Malpighiales</taxon>
        <taxon>Salicaceae</taxon>
        <taxon>Saliceae</taxon>
        <taxon>Populus</taxon>
    </lineage>
</organism>
<keyword evidence="2" id="KW-0805">Transcription regulation</keyword>
<evidence type="ECO:0000256" key="2">
    <source>
        <dbReference type="ARBA" id="ARBA00023015"/>
    </source>
</evidence>
<dbReference type="PRINTS" id="PR00367">
    <property type="entry name" value="ETHRSPELEMNT"/>
</dbReference>
<feature type="compositionally biased region" description="Low complexity" evidence="7">
    <location>
        <begin position="80"/>
        <end position="106"/>
    </location>
</feature>
<feature type="domain" description="AP2/ERF" evidence="8">
    <location>
        <begin position="122"/>
        <end position="179"/>
    </location>
</feature>
<reference evidence="9" key="1">
    <citation type="submission" date="2018-10" db="EMBL/GenBank/DDBJ databases">
        <title>Population genomic analysis revealed the cold adaptation of white poplar.</title>
        <authorList>
            <person name="Liu Y.-J."/>
        </authorList>
    </citation>
    <scope>NUCLEOTIDE SEQUENCE [LARGE SCALE GENOMIC DNA]</scope>
    <source>
        <strain evidence="9">PAL-ZL1</strain>
    </source>
</reference>
<dbReference type="InterPro" id="IPR016177">
    <property type="entry name" value="DNA-bd_dom_sf"/>
</dbReference>
<feature type="compositionally biased region" description="Low complexity" evidence="7">
    <location>
        <begin position="181"/>
        <end position="201"/>
    </location>
</feature>
<protein>
    <submittedName>
        <fullName evidence="9">Ethylene-responsive transcription factor ABI4-like</fullName>
    </submittedName>
</protein>
<feature type="region of interest" description="Disordered" evidence="7">
    <location>
        <begin position="179"/>
        <end position="206"/>
    </location>
</feature>
<feature type="region of interest" description="Disordered" evidence="7">
    <location>
        <begin position="78"/>
        <end position="123"/>
    </location>
</feature>
<keyword evidence="5" id="KW-0539">Nucleus</keyword>
<dbReference type="GO" id="GO:0006950">
    <property type="term" value="P:response to stress"/>
    <property type="evidence" value="ECO:0007669"/>
    <property type="project" value="TreeGrafter"/>
</dbReference>
<proteinExistence type="inferred from homology"/>
<evidence type="ECO:0000259" key="8">
    <source>
        <dbReference type="PROSITE" id="PS51032"/>
    </source>
</evidence>
<dbReference type="GO" id="GO:0005634">
    <property type="term" value="C:nucleus"/>
    <property type="evidence" value="ECO:0007669"/>
    <property type="project" value="UniProtKB-SubCell"/>
</dbReference>
<evidence type="ECO:0000256" key="5">
    <source>
        <dbReference type="ARBA" id="ARBA00023242"/>
    </source>
</evidence>
<comment type="caution">
    <text evidence="9">The sequence shown here is derived from an EMBL/GenBank/DDBJ whole genome shotgun (WGS) entry which is preliminary data.</text>
</comment>
<evidence type="ECO:0000256" key="3">
    <source>
        <dbReference type="ARBA" id="ARBA00023125"/>
    </source>
</evidence>
<dbReference type="PROSITE" id="PS51032">
    <property type="entry name" value="AP2_ERF"/>
    <property type="match status" value="1"/>
</dbReference>
<comment type="similarity">
    <text evidence="6">Belongs to the AP2/ERF transcription factor family. ERF subfamily.</text>
</comment>
<dbReference type="SUPFAM" id="SSF54171">
    <property type="entry name" value="DNA-binding domain"/>
    <property type="match status" value="1"/>
</dbReference>
<dbReference type="Gene3D" id="3.30.730.10">
    <property type="entry name" value="AP2/ERF domain"/>
    <property type="match status" value="1"/>
</dbReference>
<evidence type="ECO:0000256" key="7">
    <source>
        <dbReference type="SAM" id="MobiDB-lite"/>
    </source>
</evidence>
<sequence length="382" mass="41344">MQLWSRPPPSSTIHIHDIQIITQAKAPLYFDRSIAKERGPLSLNKVLKAIHFLMDNSSHPPQEPTGTTAIKISSNEKNIDNNTTATTPTTTTTSDTNSNINSSGSSRKCKGAKGGPDNGKFRYRGVRQRSWGKWVAEIREPRTRTRKWLGTFATAEDAARAYDRAAIILYGSKAQLNLQPSGSSSSAQSRPTSLNSASSSSQTLRPLLPRPPGFVFTFSLSNSMASPSVTAASSGFTPPGVNYHSNNVAGSGLPCLSTSDMLIQNHQQVILQRYLNQYGANTSNPDNIFDSSGVATPTTPSYQNHSHCLPQHHACDDVSSLMGSVGSSFSLSGWNTQPIVAPVGHLQDPVMHVGAGSPSVWNDDEYPPPSIWDDEDPFLFDF</sequence>
<dbReference type="EMBL" id="RCHU01000318">
    <property type="protein sequence ID" value="TKS07686.1"/>
    <property type="molecule type" value="Genomic_DNA"/>
</dbReference>
<evidence type="ECO:0000256" key="1">
    <source>
        <dbReference type="ARBA" id="ARBA00004123"/>
    </source>
</evidence>
<dbReference type="GO" id="GO:0003700">
    <property type="term" value="F:DNA-binding transcription factor activity"/>
    <property type="evidence" value="ECO:0007669"/>
    <property type="project" value="InterPro"/>
</dbReference>
<comment type="subcellular location">
    <subcellularLocation>
        <location evidence="1">Nucleus</location>
    </subcellularLocation>
</comment>
<dbReference type="GO" id="GO:0045893">
    <property type="term" value="P:positive regulation of DNA-templated transcription"/>
    <property type="evidence" value="ECO:0007669"/>
    <property type="project" value="TreeGrafter"/>
</dbReference>
<dbReference type="Pfam" id="PF00847">
    <property type="entry name" value="AP2"/>
    <property type="match status" value="1"/>
</dbReference>
<dbReference type="PANTHER" id="PTHR31241:SF24">
    <property type="entry name" value="ETHYLENE-RESPONSIVE TRANSCRIPTION FACTOR ABI4"/>
    <property type="match status" value="1"/>
</dbReference>
<accession>A0A4V6AA24</accession>
<dbReference type="InterPro" id="IPR001471">
    <property type="entry name" value="AP2/ERF_dom"/>
</dbReference>
<name>A0A4V6AA24_POPAL</name>
<evidence type="ECO:0000256" key="4">
    <source>
        <dbReference type="ARBA" id="ARBA00023163"/>
    </source>
</evidence>
<dbReference type="InterPro" id="IPR036955">
    <property type="entry name" value="AP2/ERF_dom_sf"/>
</dbReference>
<dbReference type="CDD" id="cd00018">
    <property type="entry name" value="AP2"/>
    <property type="match status" value="1"/>
</dbReference>
<dbReference type="STRING" id="43335.A0A4V6AA24"/>
<keyword evidence="3" id="KW-0238">DNA-binding</keyword>
<dbReference type="FunFam" id="3.30.730.10:FF:000001">
    <property type="entry name" value="Ethylene-responsive transcription factor 2"/>
    <property type="match status" value="1"/>
</dbReference>
<dbReference type="PANTHER" id="PTHR31241">
    <property type="entry name" value="DEHYDRATION-RESPONSIVE ELEMENT-BINDING PROTEIN 2C"/>
    <property type="match status" value="1"/>
</dbReference>
<dbReference type="AlphaFoldDB" id="A0A4V6AA24"/>